<keyword evidence="7 8" id="KW-0472">Membrane</keyword>
<keyword evidence="4 8" id="KW-0762">Sugar transport</keyword>
<dbReference type="InterPro" id="IPR003352">
    <property type="entry name" value="PTS_EIIC"/>
</dbReference>
<feature type="domain" description="PTS EIIC type-3" evidence="10">
    <location>
        <begin position="8"/>
        <end position="415"/>
    </location>
</feature>
<dbReference type="GO" id="GO:0008982">
    <property type="term" value="F:protein-N(PI)-phosphohistidine-sugar phosphotransferase activity"/>
    <property type="evidence" value="ECO:0007669"/>
    <property type="project" value="UniProtKB-UniRule"/>
</dbReference>
<comment type="subcellular location">
    <subcellularLocation>
        <location evidence="1">Cell membrane</location>
        <topology evidence="1">Multi-pass membrane protein</topology>
    </subcellularLocation>
</comment>
<evidence type="ECO:0000256" key="5">
    <source>
        <dbReference type="ARBA" id="ARBA00022692"/>
    </source>
</evidence>
<keyword evidence="3 8" id="KW-1003">Cell membrane</keyword>
<dbReference type="GO" id="GO:1901264">
    <property type="term" value="P:carbohydrate derivative transport"/>
    <property type="evidence" value="ECO:0007669"/>
    <property type="project" value="TreeGrafter"/>
</dbReference>
<dbReference type="AlphaFoldDB" id="A0A0R1PKA7"/>
<dbReference type="PATRIC" id="fig|1122151.5.peg.201"/>
<feature type="transmembrane region" description="Helical" evidence="9">
    <location>
        <begin position="182"/>
        <end position="206"/>
    </location>
</feature>
<feature type="transmembrane region" description="Helical" evidence="9">
    <location>
        <begin position="394"/>
        <end position="415"/>
    </location>
</feature>
<evidence type="ECO:0000256" key="6">
    <source>
        <dbReference type="ARBA" id="ARBA00022989"/>
    </source>
</evidence>
<evidence type="ECO:0000256" key="8">
    <source>
        <dbReference type="PIRNR" id="PIRNR006351"/>
    </source>
</evidence>
<gene>
    <name evidence="11" type="ORF">FD33_GL000196</name>
</gene>
<evidence type="ECO:0000259" key="10">
    <source>
        <dbReference type="PROSITE" id="PS51105"/>
    </source>
</evidence>
<evidence type="ECO:0000313" key="11">
    <source>
        <dbReference type="EMBL" id="KRL30437.1"/>
    </source>
</evidence>
<dbReference type="RefSeq" id="WP_025086258.1">
    <property type="nucleotide sequence ID" value="NZ_AZES01000090.1"/>
</dbReference>
<proteinExistence type="predicted"/>
<protein>
    <recommendedName>
        <fullName evidence="8">Permease IIC component</fullName>
    </recommendedName>
</protein>
<name>A0A0R1PKA7_9LACO</name>
<feature type="transmembrane region" description="Helical" evidence="9">
    <location>
        <begin position="142"/>
        <end position="162"/>
    </location>
</feature>
<evidence type="ECO:0000256" key="9">
    <source>
        <dbReference type="SAM" id="Phobius"/>
    </source>
</evidence>
<keyword evidence="12" id="KW-1185">Reference proteome</keyword>
<dbReference type="Proteomes" id="UP000051908">
    <property type="component" value="Unassembled WGS sequence"/>
</dbReference>
<feature type="transmembrane region" description="Helical" evidence="9">
    <location>
        <begin position="32"/>
        <end position="54"/>
    </location>
</feature>
<dbReference type="GO" id="GO:0009401">
    <property type="term" value="P:phosphoenolpyruvate-dependent sugar phosphotransferase system"/>
    <property type="evidence" value="ECO:0007669"/>
    <property type="project" value="InterPro"/>
</dbReference>
<dbReference type="InterPro" id="IPR004501">
    <property type="entry name" value="PTS_EIIC_3"/>
</dbReference>
<keyword evidence="5 9" id="KW-0812">Transmembrane</keyword>
<reference evidence="11 12" key="1">
    <citation type="journal article" date="2015" name="Genome Announc.">
        <title>Expanding the biotechnology potential of lactobacilli through comparative genomics of 213 strains and associated genera.</title>
        <authorList>
            <person name="Sun Z."/>
            <person name="Harris H.M."/>
            <person name="McCann A."/>
            <person name="Guo C."/>
            <person name="Argimon S."/>
            <person name="Zhang W."/>
            <person name="Yang X."/>
            <person name="Jeffery I.B."/>
            <person name="Cooney J.C."/>
            <person name="Kagawa T.F."/>
            <person name="Liu W."/>
            <person name="Song Y."/>
            <person name="Salvetti E."/>
            <person name="Wrobel A."/>
            <person name="Rasinkangas P."/>
            <person name="Parkhill J."/>
            <person name="Rea M.C."/>
            <person name="O'Sullivan O."/>
            <person name="Ritari J."/>
            <person name="Douillard F.P."/>
            <person name="Paul Ross R."/>
            <person name="Yang R."/>
            <person name="Briner A.E."/>
            <person name="Felis G.E."/>
            <person name="de Vos W.M."/>
            <person name="Barrangou R."/>
            <person name="Klaenhammer T.R."/>
            <person name="Caufield P.W."/>
            <person name="Cui Y."/>
            <person name="Zhang H."/>
            <person name="O'Toole P.W."/>
        </authorList>
    </citation>
    <scope>NUCLEOTIDE SEQUENCE [LARGE SCALE GENOMIC DNA]</scope>
    <source>
        <strain evidence="11 12">DSM 13238</strain>
    </source>
</reference>
<dbReference type="PROSITE" id="PS51105">
    <property type="entry name" value="PTS_EIIC_TYPE_3"/>
    <property type="match status" value="1"/>
</dbReference>
<dbReference type="GeneID" id="96668258"/>
<dbReference type="OrthoDB" id="1550290at2"/>
<dbReference type="PIRSF" id="PIRSF006351">
    <property type="entry name" value="PTS_EIIC-Cellobiose"/>
    <property type="match status" value="1"/>
</dbReference>
<keyword evidence="6 9" id="KW-1133">Transmembrane helix</keyword>
<feature type="transmembrane region" description="Helical" evidence="9">
    <location>
        <begin position="291"/>
        <end position="311"/>
    </location>
</feature>
<comment type="function">
    <text evidence="8">The phosphoenolpyruvate-dependent sugar phosphotransferase system (PTS), a major carbohydrate active -transport system, catalyzes the phosphorylation of incoming sugar substrates concomitant with their translocation across the cell membrane.</text>
</comment>
<feature type="transmembrane region" description="Helical" evidence="9">
    <location>
        <begin position="104"/>
        <end position="122"/>
    </location>
</feature>
<feature type="transmembrane region" description="Helical" evidence="9">
    <location>
        <begin position="74"/>
        <end position="92"/>
    </location>
</feature>
<feature type="transmembrane region" description="Helical" evidence="9">
    <location>
        <begin position="346"/>
        <end position="374"/>
    </location>
</feature>
<evidence type="ECO:0000313" key="12">
    <source>
        <dbReference type="Proteomes" id="UP000051908"/>
    </source>
</evidence>
<evidence type="ECO:0000256" key="2">
    <source>
        <dbReference type="ARBA" id="ARBA00022448"/>
    </source>
</evidence>
<dbReference type="GO" id="GO:0005886">
    <property type="term" value="C:plasma membrane"/>
    <property type="evidence" value="ECO:0007669"/>
    <property type="project" value="UniProtKB-SubCell"/>
</dbReference>
<sequence length="435" mass="47495">MDGMTKFVEAKIVPKVSKVTDLRYFQALRNGFFAIMPLTIIGSIFMLITDFPIQGYPQFMTSIFGNNWVDFISPAYRATFNMMGLMFAGTMSYKLAESYKLDKLMGMVLGIVSYVVALPKTVTTDKGVVVDKVLSFDWLGTQGVITAIITSIMTIEILHFCVKRNIGIKMPDSVPDMVSKAFSALIPGFFIVLCSLVINGVGTVLSGSFPNMIYSIIQAPIQGIIGAPFAIILVAGLNGLLWWFGIHPTVINSMLYPILYANADKNQQLAELGKLTTSHGNYGTVQMLDQFATIGGAGCTIGLAITMFIIAKSSRMKAMSKIAFIPSFFNINEPLIFGLPVIFNPLMLIPITIAPIVSVSVAFLSMSVGFMPMFTNIQAPWATPFGFSGFLVGSWQGAVTQIVGVILVVLIYYPFVKALDNQYKKEEAGDSSVEY</sequence>
<keyword evidence="11" id="KW-0808">Transferase</keyword>
<keyword evidence="2 8" id="KW-0813">Transport</keyword>
<evidence type="ECO:0000256" key="3">
    <source>
        <dbReference type="ARBA" id="ARBA00022475"/>
    </source>
</evidence>
<accession>A0A0R1PKA7</accession>
<dbReference type="InterPro" id="IPR051088">
    <property type="entry name" value="PTS_Sugar-EIIC/EIIB"/>
</dbReference>
<evidence type="ECO:0000256" key="4">
    <source>
        <dbReference type="ARBA" id="ARBA00022597"/>
    </source>
</evidence>
<evidence type="ECO:0000256" key="1">
    <source>
        <dbReference type="ARBA" id="ARBA00004651"/>
    </source>
</evidence>
<organism evidence="11 12">
    <name type="scientific">Companilactobacillus paralimentarius DSM 13238 = JCM 10415</name>
    <dbReference type="NCBI Taxonomy" id="1122151"/>
    <lineage>
        <taxon>Bacteria</taxon>
        <taxon>Bacillati</taxon>
        <taxon>Bacillota</taxon>
        <taxon>Bacilli</taxon>
        <taxon>Lactobacillales</taxon>
        <taxon>Lactobacillaceae</taxon>
        <taxon>Companilactobacillus</taxon>
    </lineage>
</organism>
<dbReference type="Pfam" id="PF02378">
    <property type="entry name" value="PTS_EIIC"/>
    <property type="match status" value="1"/>
</dbReference>
<dbReference type="PANTHER" id="PTHR33989">
    <property type="match status" value="1"/>
</dbReference>
<dbReference type="EMBL" id="AZES01000090">
    <property type="protein sequence ID" value="KRL30437.1"/>
    <property type="molecule type" value="Genomic_DNA"/>
</dbReference>
<evidence type="ECO:0000256" key="7">
    <source>
        <dbReference type="ARBA" id="ARBA00023136"/>
    </source>
</evidence>
<dbReference type="PANTHER" id="PTHR33989:SF4">
    <property type="entry name" value="PTS SYSTEM N,N'-DIACETYLCHITOBIOSE-SPECIFIC EIIC COMPONENT"/>
    <property type="match status" value="1"/>
</dbReference>
<dbReference type="InterPro" id="IPR004796">
    <property type="entry name" value="PTS_IIC_cello"/>
</dbReference>
<comment type="caution">
    <text evidence="11">The sequence shown here is derived from an EMBL/GenBank/DDBJ whole genome shotgun (WGS) entry which is preliminary data.</text>
</comment>
<dbReference type="NCBIfam" id="TIGR00410">
    <property type="entry name" value="lacE"/>
    <property type="match status" value="1"/>
</dbReference>